<keyword evidence="1" id="KW-1133">Transmembrane helix</keyword>
<proteinExistence type="predicted"/>
<evidence type="ECO:0000313" key="3">
    <source>
        <dbReference type="Proteomes" id="UP001500194"/>
    </source>
</evidence>
<dbReference type="RefSeq" id="WP_227259896.1">
    <property type="nucleotide sequence ID" value="NZ_BAAADU010000002.1"/>
</dbReference>
<gene>
    <name evidence="2" type="ORF">GCM10009019_20560</name>
</gene>
<reference evidence="2 3" key="1">
    <citation type="journal article" date="2019" name="Int. J. Syst. Evol. Microbiol.">
        <title>The Global Catalogue of Microorganisms (GCM) 10K type strain sequencing project: providing services to taxonomists for standard genome sequencing and annotation.</title>
        <authorList>
            <consortium name="The Broad Institute Genomics Platform"/>
            <consortium name="The Broad Institute Genome Sequencing Center for Infectious Disease"/>
            <person name="Wu L."/>
            <person name="Ma J."/>
        </authorList>
    </citation>
    <scope>NUCLEOTIDE SEQUENCE [LARGE SCALE GENOMIC DNA]</scope>
    <source>
        <strain evidence="2 3">JCM 16327</strain>
    </source>
</reference>
<evidence type="ECO:0000256" key="1">
    <source>
        <dbReference type="SAM" id="Phobius"/>
    </source>
</evidence>
<comment type="caution">
    <text evidence="2">The sequence shown here is derived from an EMBL/GenBank/DDBJ whole genome shotgun (WGS) entry which is preliminary data.</text>
</comment>
<keyword evidence="3" id="KW-1185">Reference proteome</keyword>
<protein>
    <submittedName>
        <fullName evidence="2">Uncharacterized protein</fullName>
    </submittedName>
</protein>
<sequence>MSDTHVDVSWLLTASIRIAAIVLTGFLLAHLFAVSVDALGVELLYGVEDTLVTVLEYTTLLTALLYTISTGVPTLPRAVSTTDTQTHQ</sequence>
<dbReference type="AlphaFoldDB" id="A0AAV3T211"/>
<dbReference type="EMBL" id="BAAADU010000002">
    <property type="protein sequence ID" value="GAA0656476.1"/>
    <property type="molecule type" value="Genomic_DNA"/>
</dbReference>
<organism evidence="2 3">
    <name type="scientific">Salarchaeum japonicum</name>
    <dbReference type="NCBI Taxonomy" id="555573"/>
    <lineage>
        <taxon>Archaea</taxon>
        <taxon>Methanobacteriati</taxon>
        <taxon>Methanobacteriota</taxon>
        <taxon>Stenosarchaea group</taxon>
        <taxon>Halobacteria</taxon>
        <taxon>Halobacteriales</taxon>
        <taxon>Halobacteriaceae</taxon>
    </lineage>
</organism>
<name>A0AAV3T211_9EURY</name>
<keyword evidence="1" id="KW-0812">Transmembrane</keyword>
<accession>A0AAV3T211</accession>
<feature type="transmembrane region" description="Helical" evidence="1">
    <location>
        <begin position="12"/>
        <end position="34"/>
    </location>
</feature>
<dbReference type="GeneID" id="68573264"/>
<keyword evidence="1" id="KW-0472">Membrane</keyword>
<dbReference type="Proteomes" id="UP001500194">
    <property type="component" value="Unassembled WGS sequence"/>
</dbReference>
<evidence type="ECO:0000313" key="2">
    <source>
        <dbReference type="EMBL" id="GAA0656476.1"/>
    </source>
</evidence>